<dbReference type="PANTHER" id="PTHR43080">
    <property type="entry name" value="CBS DOMAIN-CONTAINING PROTEIN CBSX3, MITOCHONDRIAL"/>
    <property type="match status" value="1"/>
</dbReference>
<accession>A0A4Q0ZHU9</accession>
<dbReference type="SMART" id="SM00116">
    <property type="entry name" value="CBS"/>
    <property type="match status" value="2"/>
</dbReference>
<dbReference type="EMBL" id="PDJZ01000014">
    <property type="protein sequence ID" value="RXJ83236.1"/>
    <property type="molecule type" value="Genomic_DNA"/>
</dbReference>
<feature type="domain" description="CBS" evidence="3">
    <location>
        <begin position="80"/>
        <end position="136"/>
    </location>
</feature>
<dbReference type="Pfam" id="PF00571">
    <property type="entry name" value="CBS"/>
    <property type="match status" value="2"/>
</dbReference>
<dbReference type="InterPro" id="IPR046342">
    <property type="entry name" value="CBS_dom_sf"/>
</dbReference>
<dbReference type="OrthoDB" id="9811720at2"/>
<reference evidence="4 5" key="1">
    <citation type="submission" date="2017-10" db="EMBL/GenBank/DDBJ databases">
        <title>Genomics of the genus Arcobacter.</title>
        <authorList>
            <person name="Perez-Cataluna A."/>
            <person name="Figueras M.J."/>
        </authorList>
    </citation>
    <scope>NUCLEOTIDE SEQUENCE [LARGE SCALE GENOMIC DNA]</scope>
    <source>
        <strain evidence="4 5">F26</strain>
    </source>
</reference>
<keyword evidence="1 2" id="KW-0129">CBS domain</keyword>
<evidence type="ECO:0000313" key="5">
    <source>
        <dbReference type="Proteomes" id="UP000290870"/>
    </source>
</evidence>
<feature type="domain" description="CBS" evidence="3">
    <location>
        <begin position="149"/>
        <end position="207"/>
    </location>
</feature>
<gene>
    <name evidence="4" type="ORF">CRU90_10655</name>
</gene>
<dbReference type="Proteomes" id="UP000290870">
    <property type="component" value="Unassembled WGS sequence"/>
</dbReference>
<dbReference type="InterPro" id="IPR000644">
    <property type="entry name" value="CBS_dom"/>
</dbReference>
<dbReference type="InterPro" id="IPR051257">
    <property type="entry name" value="Diverse_CBS-Domain"/>
</dbReference>
<dbReference type="PANTHER" id="PTHR43080:SF2">
    <property type="entry name" value="CBS DOMAIN-CONTAINING PROTEIN"/>
    <property type="match status" value="1"/>
</dbReference>
<protein>
    <submittedName>
        <fullName evidence="4">CBS domain-containing protein</fullName>
    </submittedName>
</protein>
<dbReference type="Gene3D" id="3.10.580.10">
    <property type="entry name" value="CBS-domain"/>
    <property type="match status" value="2"/>
</dbReference>
<proteinExistence type="predicted"/>
<dbReference type="RefSeq" id="WP_128987265.1">
    <property type="nucleotide sequence ID" value="NZ_PDJZ01000014.1"/>
</dbReference>
<evidence type="ECO:0000259" key="3">
    <source>
        <dbReference type="PROSITE" id="PS51371"/>
    </source>
</evidence>
<dbReference type="PROSITE" id="PS51371">
    <property type="entry name" value="CBS"/>
    <property type="match status" value="2"/>
</dbReference>
<dbReference type="SUPFAM" id="SSF54631">
    <property type="entry name" value="CBS-domain pair"/>
    <property type="match status" value="1"/>
</dbReference>
<organism evidence="4 5">
    <name type="scientific">Arcobacter cloacae</name>
    <dbReference type="NCBI Taxonomy" id="1054034"/>
    <lineage>
        <taxon>Bacteria</taxon>
        <taxon>Pseudomonadati</taxon>
        <taxon>Campylobacterota</taxon>
        <taxon>Epsilonproteobacteria</taxon>
        <taxon>Campylobacterales</taxon>
        <taxon>Arcobacteraceae</taxon>
        <taxon>Arcobacter</taxon>
    </lineage>
</organism>
<name>A0A4Q0ZHU9_9BACT</name>
<dbReference type="AlphaFoldDB" id="A0A4Q0ZHU9"/>
<evidence type="ECO:0000256" key="1">
    <source>
        <dbReference type="ARBA" id="ARBA00023122"/>
    </source>
</evidence>
<evidence type="ECO:0000256" key="2">
    <source>
        <dbReference type="PROSITE-ProRule" id="PRU00703"/>
    </source>
</evidence>
<sequence length="209" mass="23722">MFAIYNNGSVGFRSTSDNLYNLSNVDSLSETRFKPDEGFMALLNQSNNENKKSEQKALNTYKKMANIDISEPVFLVKDIMTKDCIYIDAKSTIKEAYDVLKELKIEQLPVVSFAKKILGVINKKVILNLLMEDLENSKIILVKRIEDIYLPQLITSDPMTDIRSVAKVMLDFKLHAIPIVDENDILIGIVTKTDILKAIAHNPKIQLWS</sequence>
<evidence type="ECO:0000313" key="4">
    <source>
        <dbReference type="EMBL" id="RXJ83236.1"/>
    </source>
</evidence>
<comment type="caution">
    <text evidence="4">The sequence shown here is derived from an EMBL/GenBank/DDBJ whole genome shotgun (WGS) entry which is preliminary data.</text>
</comment>